<dbReference type="EMBL" id="GL732565">
    <property type="protein sequence ID" value="EFX76968.1"/>
    <property type="molecule type" value="Genomic_DNA"/>
</dbReference>
<dbReference type="AlphaFoldDB" id="E9GU35"/>
<name>E9GU35_DAPPU</name>
<proteinExistence type="predicted"/>
<dbReference type="KEGG" id="dpx:DAPPUDRAFT_305972"/>
<dbReference type="Proteomes" id="UP000000305">
    <property type="component" value="Unassembled WGS sequence"/>
</dbReference>
<reference evidence="1 2" key="1">
    <citation type="journal article" date="2011" name="Science">
        <title>The ecoresponsive genome of Daphnia pulex.</title>
        <authorList>
            <person name="Colbourne J.K."/>
            <person name="Pfrender M.E."/>
            <person name="Gilbert D."/>
            <person name="Thomas W.K."/>
            <person name="Tucker A."/>
            <person name="Oakley T.H."/>
            <person name="Tokishita S."/>
            <person name="Aerts A."/>
            <person name="Arnold G.J."/>
            <person name="Basu M.K."/>
            <person name="Bauer D.J."/>
            <person name="Caceres C.E."/>
            <person name="Carmel L."/>
            <person name="Casola C."/>
            <person name="Choi J.H."/>
            <person name="Detter J.C."/>
            <person name="Dong Q."/>
            <person name="Dusheyko S."/>
            <person name="Eads B.D."/>
            <person name="Frohlich T."/>
            <person name="Geiler-Samerotte K.A."/>
            <person name="Gerlach D."/>
            <person name="Hatcher P."/>
            <person name="Jogdeo S."/>
            <person name="Krijgsveld J."/>
            <person name="Kriventseva E.V."/>
            <person name="Kultz D."/>
            <person name="Laforsch C."/>
            <person name="Lindquist E."/>
            <person name="Lopez J."/>
            <person name="Manak J.R."/>
            <person name="Muller J."/>
            <person name="Pangilinan J."/>
            <person name="Patwardhan R.P."/>
            <person name="Pitluck S."/>
            <person name="Pritham E.J."/>
            <person name="Rechtsteiner A."/>
            <person name="Rho M."/>
            <person name="Rogozin I.B."/>
            <person name="Sakarya O."/>
            <person name="Salamov A."/>
            <person name="Schaack S."/>
            <person name="Shapiro H."/>
            <person name="Shiga Y."/>
            <person name="Skalitzky C."/>
            <person name="Smith Z."/>
            <person name="Souvorov A."/>
            <person name="Sung W."/>
            <person name="Tang Z."/>
            <person name="Tsuchiya D."/>
            <person name="Tu H."/>
            <person name="Vos H."/>
            <person name="Wang M."/>
            <person name="Wolf Y.I."/>
            <person name="Yamagata H."/>
            <person name="Yamada T."/>
            <person name="Ye Y."/>
            <person name="Shaw J.R."/>
            <person name="Andrews J."/>
            <person name="Crease T.J."/>
            <person name="Tang H."/>
            <person name="Lucas S.M."/>
            <person name="Robertson H.M."/>
            <person name="Bork P."/>
            <person name="Koonin E.V."/>
            <person name="Zdobnov E.M."/>
            <person name="Grigoriev I.V."/>
            <person name="Lynch M."/>
            <person name="Boore J.L."/>
        </authorList>
    </citation>
    <scope>NUCLEOTIDE SEQUENCE [LARGE SCALE GENOMIC DNA]</scope>
</reference>
<dbReference type="HOGENOM" id="CLU_2308827_0_0_1"/>
<keyword evidence="2" id="KW-1185">Reference proteome</keyword>
<dbReference type="InParanoid" id="E9GU35"/>
<organism evidence="1 2">
    <name type="scientific">Daphnia pulex</name>
    <name type="common">Water flea</name>
    <dbReference type="NCBI Taxonomy" id="6669"/>
    <lineage>
        <taxon>Eukaryota</taxon>
        <taxon>Metazoa</taxon>
        <taxon>Ecdysozoa</taxon>
        <taxon>Arthropoda</taxon>
        <taxon>Crustacea</taxon>
        <taxon>Branchiopoda</taxon>
        <taxon>Diplostraca</taxon>
        <taxon>Cladocera</taxon>
        <taxon>Anomopoda</taxon>
        <taxon>Daphniidae</taxon>
        <taxon>Daphnia</taxon>
    </lineage>
</organism>
<accession>E9GU35</accession>
<evidence type="ECO:0000313" key="1">
    <source>
        <dbReference type="EMBL" id="EFX76968.1"/>
    </source>
</evidence>
<sequence>MLNSSFSIDIIPQNFGLSYISRRRKKNNNKKGPPFLWVFKRKSLTVNMKKNCQNGLVSLSPFAFYLIKTPQNTFPFFFFPDFVGSGAVGERLWKKRKYAL</sequence>
<protein>
    <submittedName>
        <fullName evidence="1">Uncharacterized protein</fullName>
    </submittedName>
</protein>
<evidence type="ECO:0000313" key="2">
    <source>
        <dbReference type="Proteomes" id="UP000000305"/>
    </source>
</evidence>
<gene>
    <name evidence="1" type="ORF">DAPPUDRAFT_305972</name>
</gene>